<name>R9GXH0_9SPHI</name>
<dbReference type="STRING" id="1150600.ADIARSV_0585"/>
<dbReference type="OrthoDB" id="5694214at2"/>
<reference evidence="7 8" key="1">
    <citation type="journal article" date="2013" name="Genome Announc.">
        <title>Draft Genome Sequence of Arcticibacter svalbardensis Strain MN12-7T, a Member of the Family Sphingobacteriaceae Isolated from an Arctic Soil Sample.</title>
        <authorList>
            <person name="Shivaji S."/>
            <person name="Ara S."/>
            <person name="Prasad S."/>
            <person name="Manasa B.P."/>
            <person name="Begum Z."/>
            <person name="Singh A."/>
            <person name="Kumar Pinnaka A."/>
        </authorList>
    </citation>
    <scope>NUCLEOTIDE SEQUENCE [LARGE SCALE GENOMIC DNA]</scope>
    <source>
        <strain evidence="7 8">MN12-7</strain>
    </source>
</reference>
<evidence type="ECO:0000256" key="1">
    <source>
        <dbReference type="ARBA" id="ARBA00004442"/>
    </source>
</evidence>
<dbReference type="PATRIC" id="fig|1150600.3.peg.575"/>
<evidence type="ECO:0000313" key="7">
    <source>
        <dbReference type="EMBL" id="EOR96180.1"/>
    </source>
</evidence>
<organism evidence="7 8">
    <name type="scientific">Arcticibacter svalbardensis MN12-7</name>
    <dbReference type="NCBI Taxonomy" id="1150600"/>
    <lineage>
        <taxon>Bacteria</taxon>
        <taxon>Pseudomonadati</taxon>
        <taxon>Bacteroidota</taxon>
        <taxon>Sphingobacteriia</taxon>
        <taxon>Sphingobacteriales</taxon>
        <taxon>Sphingobacteriaceae</taxon>
        <taxon>Arcticibacter</taxon>
    </lineage>
</organism>
<feature type="domain" description="RagB/SusD" evidence="6">
    <location>
        <begin position="291"/>
        <end position="578"/>
    </location>
</feature>
<proteinExistence type="inferred from homology"/>
<dbReference type="eggNOG" id="COG0457">
    <property type="taxonomic scope" value="Bacteria"/>
</dbReference>
<keyword evidence="3" id="KW-0732">Signal</keyword>
<evidence type="ECO:0000256" key="2">
    <source>
        <dbReference type="ARBA" id="ARBA00006275"/>
    </source>
</evidence>
<keyword evidence="4" id="KW-0472">Membrane</keyword>
<comment type="caution">
    <text evidence="7">The sequence shown here is derived from an EMBL/GenBank/DDBJ whole genome shotgun (WGS) entry which is preliminary data.</text>
</comment>
<keyword evidence="8" id="KW-1185">Reference proteome</keyword>
<accession>R9GXH0</accession>
<dbReference type="Gene3D" id="1.25.40.390">
    <property type="match status" value="1"/>
</dbReference>
<keyword evidence="5" id="KW-0998">Cell outer membrane</keyword>
<dbReference type="Pfam" id="PF07980">
    <property type="entry name" value="SusD_RagB"/>
    <property type="match status" value="1"/>
</dbReference>
<dbReference type="GO" id="GO:0009279">
    <property type="term" value="C:cell outer membrane"/>
    <property type="evidence" value="ECO:0007669"/>
    <property type="project" value="UniProtKB-SubCell"/>
</dbReference>
<dbReference type="RefSeq" id="WP_016193834.1">
    <property type="nucleotide sequence ID" value="NZ_AQPN01000022.1"/>
</dbReference>
<dbReference type="Proteomes" id="UP000014174">
    <property type="component" value="Unassembled WGS sequence"/>
</dbReference>
<evidence type="ECO:0000313" key="8">
    <source>
        <dbReference type="Proteomes" id="UP000014174"/>
    </source>
</evidence>
<comment type="similarity">
    <text evidence="2">Belongs to the SusD family.</text>
</comment>
<dbReference type="EMBL" id="AQPN01000022">
    <property type="protein sequence ID" value="EOR96180.1"/>
    <property type="molecule type" value="Genomic_DNA"/>
</dbReference>
<dbReference type="AlphaFoldDB" id="R9GXH0"/>
<evidence type="ECO:0000256" key="4">
    <source>
        <dbReference type="ARBA" id="ARBA00023136"/>
    </source>
</evidence>
<gene>
    <name evidence="7" type="ORF">ADIARSV_0585</name>
</gene>
<dbReference type="InterPro" id="IPR012944">
    <property type="entry name" value="SusD_RagB_dom"/>
</dbReference>
<dbReference type="InterPro" id="IPR011990">
    <property type="entry name" value="TPR-like_helical_dom_sf"/>
</dbReference>
<comment type="subcellular location">
    <subcellularLocation>
        <location evidence="1">Cell outer membrane</location>
    </subcellularLocation>
</comment>
<evidence type="ECO:0000259" key="6">
    <source>
        <dbReference type="Pfam" id="PF07980"/>
    </source>
</evidence>
<dbReference type="SUPFAM" id="SSF48452">
    <property type="entry name" value="TPR-like"/>
    <property type="match status" value="1"/>
</dbReference>
<dbReference type="PROSITE" id="PS51257">
    <property type="entry name" value="PROKAR_LIPOPROTEIN"/>
    <property type="match status" value="1"/>
</dbReference>
<evidence type="ECO:0000256" key="3">
    <source>
        <dbReference type="ARBA" id="ARBA00022729"/>
    </source>
</evidence>
<protein>
    <submittedName>
        <fullName evidence="7">Putative outer membrane protein</fullName>
    </submittedName>
</protein>
<evidence type="ECO:0000256" key="5">
    <source>
        <dbReference type="ARBA" id="ARBA00023237"/>
    </source>
</evidence>
<sequence length="580" mass="65559">MKKIILAIFLALIFVGCKTDFLERTPLSQISPENAFNTESELQLYVNSFYNSLPSGPEIYSEDADNIVKTSLTPEQTGNRTVPLSDGGWIWTDLRNINYFLSNYTKGGLSPAVTNKYVGVAKFFRAYFYFNKMIRFGDVPWYSKVIESNDIENLTKARDPRQLVIDSVIADLDFAIANCNTTVRSDQVTKWTALALKSRICLFEGSFRKYHPEFNLPDADLFWKKSADASKELMSAESYGLYVSTPDKSYGELFSSTSAIPREIILAKKFSTELQVFHNVNDYTITATQGKPGLEKSLVNSYLNKDGSRFTDVTNYQTLQFYDEVQNRDPRLSQTIRTPGYTRIGDNVVKVPEFGSSVTGYQLTKFVTGNGGDGANHSNNDLPLLRYAEVLLNYAEAKAELNELTQNDINISIKLLRDRVGMPNLILETANNTPDPYLGNIYNNVTGANKGIILEIRRERRIELVMEGFRWNDIYRWKLGRLVTNPFKGMYFPGLGQYDLDRNGTIDLVIYEGTKPGGNGPTYLKLGSEIDLENGNNGGNVVVNKNIIKKFNEDRDYLFPLPSQEILLNPNLSQNNLWTP</sequence>